<dbReference type="NCBIfam" id="TIGR02606">
    <property type="entry name" value="antidote_CC2985"/>
    <property type="match status" value="1"/>
</dbReference>
<dbReference type="PANTHER" id="PTHR36582">
    <property type="entry name" value="ANTITOXIN PARD"/>
    <property type="match status" value="1"/>
</dbReference>
<dbReference type="Pfam" id="PF03693">
    <property type="entry name" value="ParD_antitoxin"/>
    <property type="match status" value="1"/>
</dbReference>
<dbReference type="Gene3D" id="6.10.10.120">
    <property type="entry name" value="Antitoxin ParD1-like"/>
    <property type="match status" value="1"/>
</dbReference>
<evidence type="ECO:0000256" key="1">
    <source>
        <dbReference type="ARBA" id="ARBA00008580"/>
    </source>
</evidence>
<dbReference type="EMBL" id="CP014168">
    <property type="protein sequence ID" value="AOH82792.1"/>
    <property type="molecule type" value="Genomic_DNA"/>
</dbReference>
<sequence length="87" mass="9555">MAQMNISIPDKLKSWAERRVAEGDYSSTSDYVRDLVRRDQAAIEQLARLRAAIDEGIASGVSDRDPFAYLDELRAALTPVRGSADAA</sequence>
<evidence type="ECO:0000313" key="3">
    <source>
        <dbReference type="EMBL" id="AOH82792.1"/>
    </source>
</evidence>
<dbReference type="GO" id="GO:0006355">
    <property type="term" value="P:regulation of DNA-templated transcription"/>
    <property type="evidence" value="ECO:0007669"/>
    <property type="project" value="InterPro"/>
</dbReference>
<evidence type="ECO:0000256" key="2">
    <source>
        <dbReference type="ARBA" id="ARBA00022649"/>
    </source>
</evidence>
<dbReference type="PANTHER" id="PTHR36582:SF2">
    <property type="entry name" value="ANTITOXIN PARD"/>
    <property type="match status" value="1"/>
</dbReference>
<dbReference type="InterPro" id="IPR022789">
    <property type="entry name" value="ParD"/>
</dbReference>
<proteinExistence type="inferred from homology"/>
<keyword evidence="4" id="KW-1185">Reference proteome</keyword>
<gene>
    <name evidence="3" type="ORF">AWL63_01140</name>
</gene>
<dbReference type="CDD" id="cd22231">
    <property type="entry name" value="RHH_NikR_HicB-like"/>
    <property type="match status" value="1"/>
</dbReference>
<accession>A0A1B3Z5T1</accession>
<name>A0A1B3Z5T1_9SPHN</name>
<dbReference type="STRING" id="1560345.AWL63_01140"/>
<reference evidence="3 4" key="1">
    <citation type="submission" date="2016-01" db="EMBL/GenBank/DDBJ databases">
        <title>Complete genome and mega plasmid sequence of Sphingomonas panacis DCY99 elicits systemic resistance in rice to Xanthomonas oryzae.</title>
        <authorList>
            <person name="Kim Y.J."/>
            <person name="Yang D.C."/>
            <person name="Sing P."/>
        </authorList>
    </citation>
    <scope>NUCLEOTIDE SEQUENCE [LARGE SCALE GENOMIC DNA]</scope>
    <source>
        <strain evidence="3 4">DCY99</strain>
    </source>
</reference>
<dbReference type="KEGG" id="span:AWL63_01140"/>
<dbReference type="RefSeq" id="WP_069203376.1">
    <property type="nucleotide sequence ID" value="NZ_CP014168.1"/>
</dbReference>
<dbReference type="OrthoDB" id="9811310at2"/>
<comment type="similarity">
    <text evidence="1">Belongs to the ParD antitoxin family.</text>
</comment>
<dbReference type="InterPro" id="IPR038296">
    <property type="entry name" value="ParD_sf"/>
</dbReference>
<dbReference type="Proteomes" id="UP000094256">
    <property type="component" value="Chromosome"/>
</dbReference>
<dbReference type="SUPFAM" id="SSF47598">
    <property type="entry name" value="Ribbon-helix-helix"/>
    <property type="match status" value="1"/>
</dbReference>
<organism evidence="3 4">
    <name type="scientific">Sphingomonas panacis</name>
    <dbReference type="NCBI Taxonomy" id="1560345"/>
    <lineage>
        <taxon>Bacteria</taxon>
        <taxon>Pseudomonadati</taxon>
        <taxon>Pseudomonadota</taxon>
        <taxon>Alphaproteobacteria</taxon>
        <taxon>Sphingomonadales</taxon>
        <taxon>Sphingomonadaceae</taxon>
        <taxon>Sphingomonas</taxon>
    </lineage>
</organism>
<dbReference type="AlphaFoldDB" id="A0A1B3Z5T1"/>
<keyword evidence="2" id="KW-1277">Toxin-antitoxin system</keyword>
<protein>
    <submittedName>
        <fullName evidence="3">Addiction module antitoxin</fullName>
    </submittedName>
</protein>
<evidence type="ECO:0000313" key="4">
    <source>
        <dbReference type="Proteomes" id="UP000094256"/>
    </source>
</evidence>
<dbReference type="InterPro" id="IPR010985">
    <property type="entry name" value="Ribbon_hlx_hlx"/>
</dbReference>